<protein>
    <submittedName>
        <fullName evidence="8">Aspartate aminotransferase</fullName>
    </submittedName>
</protein>
<dbReference type="GO" id="GO:0030170">
    <property type="term" value="F:pyridoxal phosphate binding"/>
    <property type="evidence" value="ECO:0007669"/>
    <property type="project" value="InterPro"/>
</dbReference>
<dbReference type="AlphaFoldDB" id="A0A3D5QAE8"/>
<organism evidence="8 9">
    <name type="scientific">Flexistipes sinusarabici</name>
    <dbReference type="NCBI Taxonomy" id="2352"/>
    <lineage>
        <taxon>Bacteria</taxon>
        <taxon>Pseudomonadati</taxon>
        <taxon>Deferribacterota</taxon>
        <taxon>Deferribacteres</taxon>
        <taxon>Deferribacterales</taxon>
        <taxon>Flexistipitaceae</taxon>
        <taxon>Flexistipes</taxon>
    </lineage>
</organism>
<comment type="cofactor">
    <cofactor evidence="1">
        <name>pyridoxal 5'-phosphate</name>
        <dbReference type="ChEBI" id="CHEBI:597326"/>
    </cofactor>
</comment>
<dbReference type="InterPro" id="IPR015421">
    <property type="entry name" value="PyrdxlP-dep_Trfase_major"/>
</dbReference>
<dbReference type="Pfam" id="PF00155">
    <property type="entry name" value="Aminotran_1_2"/>
    <property type="match status" value="1"/>
</dbReference>
<dbReference type="Gene3D" id="3.40.640.10">
    <property type="entry name" value="Type I PLP-dependent aspartate aminotransferase-like (Major domain)"/>
    <property type="match status" value="1"/>
</dbReference>
<dbReference type="CDD" id="cd00609">
    <property type="entry name" value="AAT_like"/>
    <property type="match status" value="1"/>
</dbReference>
<evidence type="ECO:0000313" key="9">
    <source>
        <dbReference type="Proteomes" id="UP000262325"/>
    </source>
</evidence>
<evidence type="ECO:0000256" key="1">
    <source>
        <dbReference type="ARBA" id="ARBA00001933"/>
    </source>
</evidence>
<accession>A0A3D5QAE8</accession>
<name>A0A3D5QAE8_FLESI</name>
<dbReference type="GO" id="GO:0008483">
    <property type="term" value="F:transaminase activity"/>
    <property type="evidence" value="ECO:0007669"/>
    <property type="project" value="UniProtKB-KW"/>
</dbReference>
<dbReference type="InterPro" id="IPR050859">
    <property type="entry name" value="Class-I_PLP-dep_aminotransf"/>
</dbReference>
<comment type="caution">
    <text evidence="8">The sequence shown here is derived from an EMBL/GenBank/DDBJ whole genome shotgun (WGS) entry which is preliminary data.</text>
</comment>
<keyword evidence="6" id="KW-0663">Pyridoxal phosphate</keyword>
<dbReference type="InterPro" id="IPR004839">
    <property type="entry name" value="Aminotransferase_I/II_large"/>
</dbReference>
<dbReference type="Gene3D" id="3.90.1150.10">
    <property type="entry name" value="Aspartate Aminotransferase, domain 1"/>
    <property type="match status" value="1"/>
</dbReference>
<dbReference type="Proteomes" id="UP000262325">
    <property type="component" value="Unassembled WGS sequence"/>
</dbReference>
<dbReference type="SUPFAM" id="SSF53383">
    <property type="entry name" value="PLP-dependent transferases"/>
    <property type="match status" value="1"/>
</dbReference>
<dbReference type="PANTHER" id="PTHR42790">
    <property type="entry name" value="AMINOTRANSFERASE"/>
    <property type="match status" value="1"/>
</dbReference>
<comment type="similarity">
    <text evidence="2">Belongs to the class-I pyridoxal-phosphate-dependent aminotransferase family.</text>
</comment>
<keyword evidence="5 8" id="KW-0808">Transferase</keyword>
<dbReference type="EMBL" id="DPPF01000063">
    <property type="protein sequence ID" value="HCW92630.1"/>
    <property type="molecule type" value="Genomic_DNA"/>
</dbReference>
<evidence type="ECO:0000256" key="5">
    <source>
        <dbReference type="ARBA" id="ARBA00022679"/>
    </source>
</evidence>
<evidence type="ECO:0000313" key="8">
    <source>
        <dbReference type="EMBL" id="HCW92630.1"/>
    </source>
</evidence>
<comment type="subunit">
    <text evidence="3">Homodimer.</text>
</comment>
<evidence type="ECO:0000256" key="6">
    <source>
        <dbReference type="ARBA" id="ARBA00022898"/>
    </source>
</evidence>
<reference evidence="8 9" key="1">
    <citation type="journal article" date="2018" name="Nat. Biotechnol.">
        <title>A standardized bacterial taxonomy based on genome phylogeny substantially revises the tree of life.</title>
        <authorList>
            <person name="Parks D.H."/>
            <person name="Chuvochina M."/>
            <person name="Waite D.W."/>
            <person name="Rinke C."/>
            <person name="Skarshewski A."/>
            <person name="Chaumeil P.A."/>
            <person name="Hugenholtz P."/>
        </authorList>
    </citation>
    <scope>NUCLEOTIDE SEQUENCE [LARGE SCALE GENOMIC DNA]</scope>
    <source>
        <strain evidence="8">UBA8672</strain>
    </source>
</reference>
<proteinExistence type="inferred from homology"/>
<evidence type="ECO:0000256" key="3">
    <source>
        <dbReference type="ARBA" id="ARBA00011738"/>
    </source>
</evidence>
<dbReference type="InterPro" id="IPR015422">
    <property type="entry name" value="PyrdxlP-dep_Trfase_small"/>
</dbReference>
<dbReference type="PANTHER" id="PTHR42790:SF19">
    <property type="entry name" value="KYNURENINE_ALPHA-AMINOADIPATE AMINOTRANSFERASE, MITOCHONDRIAL"/>
    <property type="match status" value="1"/>
</dbReference>
<sequence>MTEMFSNRMAGIPRSFIREILKTAQETDIISFAGGLPDSNLFPADELVIATNKAFETSGRNIFQYAASEGCEQLRSYLADFCRNRKGVAVKKENILITNGSQQALDLLGKVFLNEGDDVVIEEPGYLGVIQALSMYMPEFHPVPVSNEGMDADRLKILINKRHPKLLYVNPNFQNPSGITYSDNNRKEIAGLINSKETFLIEDDPYGELRFRGNDKLSFKKLLPERTVLLGSFSKSIVPGFRLGWMAAPEEVVEKLVIAKQASDLHTSHFTQKIIYQYLKNNDMDKHIQKITKVYAQKCQKMIECIKKYFPMSVSYTIPEGGMFIWVQLPVSLKVIELFEEAYKNKVIFIPGDPFYLKRKYINTFRLNFTCVTEDEIETGIRKIGKAINNLINFEKEDRDERSFNFNGSVQFGDR</sequence>
<feature type="domain" description="Aminotransferase class I/classII large" evidence="7">
    <location>
        <begin position="41"/>
        <end position="384"/>
    </location>
</feature>
<dbReference type="InterPro" id="IPR015424">
    <property type="entry name" value="PyrdxlP-dep_Trfase"/>
</dbReference>
<gene>
    <name evidence="8" type="ORF">DHM44_03005</name>
</gene>
<keyword evidence="4 8" id="KW-0032">Aminotransferase</keyword>
<evidence type="ECO:0000256" key="2">
    <source>
        <dbReference type="ARBA" id="ARBA00007441"/>
    </source>
</evidence>
<evidence type="ECO:0000259" key="7">
    <source>
        <dbReference type="Pfam" id="PF00155"/>
    </source>
</evidence>
<evidence type="ECO:0000256" key="4">
    <source>
        <dbReference type="ARBA" id="ARBA00022576"/>
    </source>
</evidence>
<dbReference type="GO" id="GO:1901605">
    <property type="term" value="P:alpha-amino acid metabolic process"/>
    <property type="evidence" value="ECO:0007669"/>
    <property type="project" value="TreeGrafter"/>
</dbReference>
<dbReference type="FunFam" id="3.40.640.10:FF:000053">
    <property type="entry name" value="Aminotransferase, class I"/>
    <property type="match status" value="1"/>
</dbReference>